<dbReference type="EMBL" id="CP049001">
    <property type="protein sequence ID" value="QID83999.1"/>
    <property type="molecule type" value="Genomic_DNA"/>
</dbReference>
<name>A0A6C1E4S3_SACPS</name>
<accession>A0A6C1E4S3</accession>
<keyword evidence="2" id="KW-0472">Membrane</keyword>
<evidence type="ECO:0000313" key="3">
    <source>
        <dbReference type="EMBL" id="QID83999.1"/>
    </source>
</evidence>
<feature type="compositionally biased region" description="Polar residues" evidence="1">
    <location>
        <begin position="1051"/>
        <end position="1071"/>
    </location>
</feature>
<feature type="compositionally biased region" description="Polar residues" evidence="1">
    <location>
        <begin position="1241"/>
        <end position="1250"/>
    </location>
</feature>
<feature type="region of interest" description="Disordered" evidence="1">
    <location>
        <begin position="803"/>
        <end position="893"/>
    </location>
</feature>
<dbReference type="Proteomes" id="UP000501346">
    <property type="component" value="Chromosome SeIV-SeII"/>
</dbReference>
<feature type="compositionally biased region" description="Basic and acidic residues" evidence="1">
    <location>
        <begin position="707"/>
        <end position="720"/>
    </location>
</feature>
<feature type="transmembrane region" description="Helical" evidence="2">
    <location>
        <begin position="190"/>
        <end position="211"/>
    </location>
</feature>
<dbReference type="GO" id="GO:0031505">
    <property type="term" value="P:fungal-type cell wall organization"/>
    <property type="evidence" value="ECO:0007669"/>
    <property type="project" value="TreeGrafter"/>
</dbReference>
<feature type="region of interest" description="Disordered" evidence="1">
    <location>
        <begin position="978"/>
        <end position="1083"/>
    </location>
</feature>
<dbReference type="GO" id="GO:0005886">
    <property type="term" value="C:plasma membrane"/>
    <property type="evidence" value="ECO:0007669"/>
    <property type="project" value="InterPro"/>
</dbReference>
<protein>
    <submittedName>
        <fullName evidence="3">Uncharacterized protein</fullName>
    </submittedName>
</protein>
<feature type="compositionally biased region" description="Low complexity" evidence="1">
    <location>
        <begin position="551"/>
        <end position="560"/>
    </location>
</feature>
<feature type="compositionally biased region" description="Low complexity" evidence="1">
    <location>
        <begin position="520"/>
        <end position="529"/>
    </location>
</feature>
<feature type="region of interest" description="Disordered" evidence="1">
    <location>
        <begin position="597"/>
        <end position="767"/>
    </location>
</feature>
<keyword evidence="2" id="KW-0812">Transmembrane</keyword>
<dbReference type="GO" id="GO:0032185">
    <property type="term" value="P:septin cytoskeleton organization"/>
    <property type="evidence" value="ECO:0007669"/>
    <property type="project" value="TreeGrafter"/>
</dbReference>
<organism evidence="3 4">
    <name type="scientific">Saccharomyces pastorianus</name>
    <name type="common">Lager yeast</name>
    <name type="synonym">Saccharomyces cerevisiae x Saccharomyces eubayanus</name>
    <dbReference type="NCBI Taxonomy" id="27292"/>
    <lineage>
        <taxon>Eukaryota</taxon>
        <taxon>Fungi</taxon>
        <taxon>Dikarya</taxon>
        <taxon>Ascomycota</taxon>
        <taxon>Saccharomycotina</taxon>
        <taxon>Saccharomycetes</taxon>
        <taxon>Saccharomycetales</taxon>
        <taxon>Saccharomycetaceae</taxon>
        <taxon>Saccharomyces</taxon>
    </lineage>
</organism>
<dbReference type="OrthoDB" id="4055124at2759"/>
<feature type="compositionally biased region" description="Acidic residues" evidence="1">
    <location>
        <begin position="1318"/>
        <end position="1331"/>
    </location>
</feature>
<feature type="compositionally biased region" description="Polar residues" evidence="1">
    <location>
        <begin position="428"/>
        <end position="465"/>
    </location>
</feature>
<feature type="compositionally biased region" description="Basic and acidic residues" evidence="1">
    <location>
        <begin position="1229"/>
        <end position="1239"/>
    </location>
</feature>
<keyword evidence="4" id="KW-1185">Reference proteome</keyword>
<feature type="region of interest" description="Disordered" evidence="1">
    <location>
        <begin position="283"/>
        <end position="561"/>
    </location>
</feature>
<dbReference type="PANTHER" id="PTHR36414">
    <property type="entry name" value="PROTEIN SUR7"/>
    <property type="match status" value="1"/>
</dbReference>
<dbReference type="GO" id="GO:0045121">
    <property type="term" value="C:membrane raft"/>
    <property type="evidence" value="ECO:0007669"/>
    <property type="project" value="TreeGrafter"/>
</dbReference>
<feature type="compositionally biased region" description="Polar residues" evidence="1">
    <location>
        <begin position="342"/>
        <end position="361"/>
    </location>
</feature>
<feature type="compositionally biased region" description="Polar residues" evidence="1">
    <location>
        <begin position="599"/>
        <end position="630"/>
    </location>
</feature>
<feature type="compositionally biased region" description="Polar residues" evidence="1">
    <location>
        <begin position="879"/>
        <end position="893"/>
    </location>
</feature>
<dbReference type="InterPro" id="IPR009571">
    <property type="entry name" value="SUR7/Rim9-like_fungi"/>
</dbReference>
<feature type="region of interest" description="Disordered" evidence="1">
    <location>
        <begin position="1104"/>
        <end position="1202"/>
    </location>
</feature>
<feature type="compositionally biased region" description="Polar residues" evidence="1">
    <location>
        <begin position="1146"/>
        <end position="1159"/>
    </location>
</feature>
<evidence type="ECO:0000256" key="2">
    <source>
        <dbReference type="SAM" id="Phobius"/>
    </source>
</evidence>
<feature type="compositionally biased region" description="Polar residues" evidence="1">
    <location>
        <begin position="670"/>
        <end position="684"/>
    </location>
</feature>
<feature type="compositionally biased region" description="Basic and acidic residues" evidence="1">
    <location>
        <begin position="1160"/>
        <end position="1194"/>
    </location>
</feature>
<feature type="compositionally biased region" description="Polar residues" evidence="1">
    <location>
        <begin position="721"/>
        <end position="733"/>
    </location>
</feature>
<feature type="compositionally biased region" description="Basic and acidic residues" evidence="1">
    <location>
        <begin position="940"/>
        <end position="959"/>
    </location>
</feature>
<feature type="compositionally biased region" description="Basic and acidic residues" evidence="1">
    <location>
        <begin position="848"/>
        <end position="859"/>
    </location>
</feature>
<dbReference type="GO" id="GO:0006897">
    <property type="term" value="P:endocytosis"/>
    <property type="evidence" value="ECO:0007669"/>
    <property type="project" value="TreeGrafter"/>
</dbReference>
<feature type="compositionally biased region" description="Basic and acidic residues" evidence="1">
    <location>
        <begin position="1128"/>
        <end position="1138"/>
    </location>
</feature>
<dbReference type="GO" id="GO:0005938">
    <property type="term" value="C:cell cortex"/>
    <property type="evidence" value="ECO:0007669"/>
    <property type="project" value="TreeGrafter"/>
</dbReference>
<dbReference type="Pfam" id="PF06687">
    <property type="entry name" value="SUR7"/>
    <property type="match status" value="1"/>
</dbReference>
<feature type="compositionally biased region" description="Basic and acidic residues" evidence="1">
    <location>
        <begin position="737"/>
        <end position="746"/>
    </location>
</feature>
<evidence type="ECO:0000256" key="1">
    <source>
        <dbReference type="SAM" id="MobiDB-lite"/>
    </source>
</evidence>
<feature type="compositionally biased region" description="Low complexity" evidence="1">
    <location>
        <begin position="1265"/>
        <end position="1279"/>
    </location>
</feature>
<gene>
    <name evidence="3" type="ORF">GRS66_006489</name>
</gene>
<feature type="compositionally biased region" description="Basic and acidic residues" evidence="1">
    <location>
        <begin position="803"/>
        <end position="818"/>
    </location>
</feature>
<feature type="transmembrane region" description="Helical" evidence="2">
    <location>
        <begin position="143"/>
        <end position="169"/>
    </location>
</feature>
<proteinExistence type="predicted"/>
<feature type="region of interest" description="Disordered" evidence="1">
    <location>
        <begin position="912"/>
        <end position="959"/>
    </location>
</feature>
<feature type="compositionally biased region" description="Polar residues" evidence="1">
    <location>
        <begin position="476"/>
        <end position="498"/>
    </location>
</feature>
<feature type="transmembrane region" description="Helical" evidence="2">
    <location>
        <begin position="112"/>
        <end position="137"/>
    </location>
</feature>
<sequence length="1359" mass="147205">MIFKRFVNILVFLFLLGAGLLTFFLILSGGRQSGTLKNFYWLQADTNGFNSAPATTRWYNYEWCGYDNGQLANCSSKAPAKPFSPRDNFGDSPNLPSSFRDHRKTYYYLSRVGWAMLLIGLFFIAMALVPAFLATFLPFKAVPVLYCVLSWLALFFIVLAACLYTGCYVKARKAFHKGGRPAKLGVKNFAFIWTSVFLMLANAIWSTIFSATHKGRSSCSDHDMYAQYESPSIDTGNQLEKSTYTSGTTDGAGPVAVAPVIGQPQPATAAKGGDGKFFQKLRTRKHSPSADLEPAEDGDFPVGSNEEYHPTQDMNMNEPLSKDGQGEEEQNNHTFDGKPGSYDSNSNAAQRKKSFSTTIPTEYNLPKKQPESTANNLETKAKNILLPWRKKHNKDSESSSANTGTNDHSDANMGHNSNVGSGLDPTIAPSTQPQTMSISSPNIKTTPPTTYGSTNASSSPNVKTTPTHEHAHSHSKTSTSPTVTRAHANVNTGPTATAATHEHSLTKTTPPIHGHANIKTGPTATTATHTTHEHSHAKTSPPTHVHAHDSTTPNPATTTTHGYAHVKTTYPATTGPNASAATTTHGHAYVKTTYPVAQGHTNPTVSPSTNQNHSNVKASPSANMKHSNVNPIIKPDSNVTSNVDSGLNRDTIPGGFPTTSSNTNAKASSGVKSVNPNDPSIYTGTTSSTDANDSKKSDSTTTGTPHDTIKEIAEKVKMNESEQTGLKNDQISGSDPIPRHTMDPRNNKKGITGMAMGSGPSSQQPSYNDNMMNVQFPEKTKVEKQNISENAAEKFKNERDDILNKGDDHEPHIIKSKSDSNWGPIDYKTDNGKNKNLQDVVVPSGMKDNSRGDTSEKPNTKWGGPMEPTRSDNPHDVVGSQNVGGNIPKSTTQNVVLPPAMKDEDLNKCKFNSRKPDEYGLDYLDDVEDDDDHGINDYTNAKDEDHYNMSAQREEKPNYSRYEAARKIPGAFKVDALSSSIQRQEDDDALSPKQKTYYSSNVTKVDSSQGKYEFSNMSGNSKPTDLSKNTSGPTPTRVNLVDQIKPRGAENMSSNGKGSDTTASGKTENTGIGSGVAAFDNSRTADTTYAKSGDAVTAAYDNIRNTGSRRVESENADTTAFVNTGKADISHAKSRDADTAYAQEKPLQQQTAYGSGSDATSHESSSDDDIDVNKNRKVLKNDASDYKREVDLKNQRRTNIGGTEAANAYAAEVGNFPSLIDPQVPTYGFKDDNTPDPQKKASLSSPTESSGPEAANYSIHNEATSQGRKVSVGSVGSGKSKQHHHHSMKNSSKSPDYDYSSTNSSEQAPRHHTHGTDEGEEQEYEGEEQEGEERTGKQNFMGRVRKSISGGTFGFRSEI</sequence>
<feature type="transmembrane region" description="Helical" evidence="2">
    <location>
        <begin position="6"/>
        <end position="27"/>
    </location>
</feature>
<evidence type="ECO:0000313" key="4">
    <source>
        <dbReference type="Proteomes" id="UP000501346"/>
    </source>
</evidence>
<feature type="region of interest" description="Disordered" evidence="1">
    <location>
        <begin position="1218"/>
        <end position="1359"/>
    </location>
</feature>
<keyword evidence="2" id="KW-1133">Transmembrane helix</keyword>
<feature type="compositionally biased region" description="Polar residues" evidence="1">
    <location>
        <begin position="993"/>
        <end position="1037"/>
    </location>
</feature>
<reference evidence="3 4" key="1">
    <citation type="journal article" date="2019" name="BMC Genomics">
        <title>Chromosome level assembly and comparative genome analysis confirm lager-brewing yeasts originated from a single hybridization.</title>
        <authorList>
            <person name="Salazar A.N."/>
            <person name="Gorter de Vries A.R."/>
            <person name="van den Broek M."/>
            <person name="Brouwers N."/>
            <person name="de la Torre Cortes P."/>
            <person name="Kuijpers N.G.A."/>
            <person name="Daran J.G."/>
            <person name="Abeel T."/>
        </authorList>
    </citation>
    <scope>NUCLEOTIDE SEQUENCE [LARGE SCALE GENOMIC DNA]</scope>
    <source>
        <strain evidence="3 4">CBS 1483</strain>
    </source>
</reference>
<feature type="compositionally biased region" description="Low complexity" evidence="1">
    <location>
        <begin position="658"/>
        <end position="669"/>
    </location>
</feature>
<dbReference type="GO" id="GO:0030866">
    <property type="term" value="P:cortical actin cytoskeleton organization"/>
    <property type="evidence" value="ECO:0007669"/>
    <property type="project" value="TreeGrafter"/>
</dbReference>
<dbReference type="PANTHER" id="PTHR36414:SF3">
    <property type="entry name" value="SUR7 FAMILY PROTEIN FMP45"/>
    <property type="match status" value="1"/>
</dbReference>
<feature type="compositionally biased region" description="Acidic residues" evidence="1">
    <location>
        <begin position="919"/>
        <end position="932"/>
    </location>
</feature>